<dbReference type="Proteomes" id="UP000051820">
    <property type="component" value="Unassembled WGS sequence"/>
</dbReference>
<evidence type="ECO:0000259" key="3">
    <source>
        <dbReference type="PROSITE" id="PS50977"/>
    </source>
</evidence>
<dbReference type="RefSeq" id="WP_056938546.1">
    <property type="nucleotide sequence ID" value="NZ_AZGF01000022.1"/>
</dbReference>
<comment type="caution">
    <text evidence="4">The sequence shown here is derived from an EMBL/GenBank/DDBJ whole genome shotgun (WGS) entry which is preliminary data.</text>
</comment>
<name>A0A0R1W4V3_9LACO</name>
<dbReference type="InterPro" id="IPR001647">
    <property type="entry name" value="HTH_TetR"/>
</dbReference>
<proteinExistence type="predicted"/>
<evidence type="ECO:0000313" key="5">
    <source>
        <dbReference type="Proteomes" id="UP000051820"/>
    </source>
</evidence>
<dbReference type="STRING" id="1423807.FD16_GL000979"/>
<accession>A0A0R1W4V3</accession>
<dbReference type="AlphaFoldDB" id="A0A0R1W4V3"/>
<keyword evidence="5" id="KW-1185">Reference proteome</keyword>
<dbReference type="InterPro" id="IPR009057">
    <property type="entry name" value="Homeodomain-like_sf"/>
</dbReference>
<dbReference type="SUPFAM" id="SSF46689">
    <property type="entry name" value="Homeodomain-like"/>
    <property type="match status" value="1"/>
</dbReference>
<evidence type="ECO:0000313" key="4">
    <source>
        <dbReference type="EMBL" id="KRM11163.1"/>
    </source>
</evidence>
<protein>
    <submittedName>
        <fullName evidence="4">TetR family transcriptional regulator</fullName>
    </submittedName>
</protein>
<gene>
    <name evidence="4" type="ORF">FD16_GL000979</name>
</gene>
<sequence>MNGEKRIRIRQVNETRKTIVEALLQLLEKNKLSELTIEQVTRRAGYARRTFYRHFDSLDDVLTYEIDRNTKTMFETISAIEQLKFETMVEVFFYFWQAHQDLLSILNSNHRLYLIENSWLMNLDKSPLSHDDLKTDRYAQNFGLGGMYFMMMHWVNGGFTESPSEMKLVAERIRRHLI</sequence>
<dbReference type="Pfam" id="PF00440">
    <property type="entry name" value="TetR_N"/>
    <property type="match status" value="1"/>
</dbReference>
<dbReference type="EMBL" id="AZGF01000022">
    <property type="protein sequence ID" value="KRM11163.1"/>
    <property type="molecule type" value="Genomic_DNA"/>
</dbReference>
<dbReference type="InterPro" id="IPR050624">
    <property type="entry name" value="HTH-type_Tx_Regulator"/>
</dbReference>
<dbReference type="GO" id="GO:0003677">
    <property type="term" value="F:DNA binding"/>
    <property type="evidence" value="ECO:0007669"/>
    <property type="project" value="UniProtKB-UniRule"/>
</dbReference>
<evidence type="ECO:0000256" key="2">
    <source>
        <dbReference type="PROSITE-ProRule" id="PRU00335"/>
    </source>
</evidence>
<dbReference type="PATRIC" id="fig|1423807.3.peg.996"/>
<feature type="DNA-binding region" description="H-T-H motif" evidence="2">
    <location>
        <begin position="36"/>
        <end position="55"/>
    </location>
</feature>
<organism evidence="4 5">
    <name type="scientific">Paucilactobacillus suebicus DSM 5007 = KCTC 3549</name>
    <dbReference type="NCBI Taxonomy" id="1423807"/>
    <lineage>
        <taxon>Bacteria</taxon>
        <taxon>Bacillati</taxon>
        <taxon>Bacillota</taxon>
        <taxon>Bacilli</taxon>
        <taxon>Lactobacillales</taxon>
        <taxon>Lactobacillaceae</taxon>
        <taxon>Paucilactobacillus</taxon>
    </lineage>
</organism>
<reference evidence="4 5" key="1">
    <citation type="journal article" date="2015" name="Genome Announc.">
        <title>Expanding the biotechnology potential of lactobacilli through comparative genomics of 213 strains and associated genera.</title>
        <authorList>
            <person name="Sun Z."/>
            <person name="Harris H.M."/>
            <person name="McCann A."/>
            <person name="Guo C."/>
            <person name="Argimon S."/>
            <person name="Zhang W."/>
            <person name="Yang X."/>
            <person name="Jeffery I.B."/>
            <person name="Cooney J.C."/>
            <person name="Kagawa T.F."/>
            <person name="Liu W."/>
            <person name="Song Y."/>
            <person name="Salvetti E."/>
            <person name="Wrobel A."/>
            <person name="Rasinkangas P."/>
            <person name="Parkhill J."/>
            <person name="Rea M.C."/>
            <person name="O'Sullivan O."/>
            <person name="Ritari J."/>
            <person name="Douillard F.P."/>
            <person name="Paul Ross R."/>
            <person name="Yang R."/>
            <person name="Briner A.E."/>
            <person name="Felis G.E."/>
            <person name="de Vos W.M."/>
            <person name="Barrangou R."/>
            <person name="Klaenhammer T.R."/>
            <person name="Caufield P.W."/>
            <person name="Cui Y."/>
            <person name="Zhang H."/>
            <person name="O'Toole P.W."/>
        </authorList>
    </citation>
    <scope>NUCLEOTIDE SEQUENCE [LARGE SCALE GENOMIC DNA]</scope>
    <source>
        <strain evidence="4 5">DSM 5007</strain>
    </source>
</reference>
<dbReference type="PROSITE" id="PS50977">
    <property type="entry name" value="HTH_TETR_2"/>
    <property type="match status" value="1"/>
</dbReference>
<dbReference type="eggNOG" id="COG1309">
    <property type="taxonomic scope" value="Bacteria"/>
</dbReference>
<feature type="domain" description="HTH tetR-type" evidence="3">
    <location>
        <begin position="13"/>
        <end position="73"/>
    </location>
</feature>
<dbReference type="PANTHER" id="PTHR43479:SF11">
    <property type="entry name" value="ACREF_ENVCD OPERON REPRESSOR-RELATED"/>
    <property type="match status" value="1"/>
</dbReference>
<keyword evidence="1 2" id="KW-0238">DNA-binding</keyword>
<dbReference type="PANTHER" id="PTHR43479">
    <property type="entry name" value="ACREF/ENVCD OPERON REPRESSOR-RELATED"/>
    <property type="match status" value="1"/>
</dbReference>
<evidence type="ECO:0000256" key="1">
    <source>
        <dbReference type="ARBA" id="ARBA00023125"/>
    </source>
</evidence>
<dbReference type="Gene3D" id="1.10.357.10">
    <property type="entry name" value="Tetracycline Repressor, domain 2"/>
    <property type="match status" value="1"/>
</dbReference>